<protein>
    <submittedName>
        <fullName evidence="1">Uncharacterized protein</fullName>
    </submittedName>
</protein>
<dbReference type="AlphaFoldDB" id="A0A8D5AIT5"/>
<dbReference type="RefSeq" id="WP_221047109.1">
    <property type="nucleotide sequence ID" value="NZ_AP019782.1"/>
</dbReference>
<dbReference type="Proteomes" id="UP000824988">
    <property type="component" value="Chromosome"/>
</dbReference>
<evidence type="ECO:0000313" key="1">
    <source>
        <dbReference type="EMBL" id="BBL71696.1"/>
    </source>
</evidence>
<organism evidence="1 2">
    <name type="scientific">Methylogaea oryzae</name>
    <dbReference type="NCBI Taxonomy" id="1295382"/>
    <lineage>
        <taxon>Bacteria</taxon>
        <taxon>Pseudomonadati</taxon>
        <taxon>Pseudomonadota</taxon>
        <taxon>Gammaproteobacteria</taxon>
        <taxon>Methylococcales</taxon>
        <taxon>Methylococcaceae</taxon>
        <taxon>Methylogaea</taxon>
    </lineage>
</organism>
<dbReference type="EMBL" id="AP019782">
    <property type="protein sequence ID" value="BBL71696.1"/>
    <property type="molecule type" value="Genomic_DNA"/>
</dbReference>
<name>A0A8D5AIT5_9GAMM</name>
<reference evidence="1" key="1">
    <citation type="submission" date="2019-06" db="EMBL/GenBank/DDBJ databases">
        <title>Complete genome sequence of Methylogaea oryzae strain JCM16910.</title>
        <authorList>
            <person name="Asakawa S."/>
        </authorList>
    </citation>
    <scope>NUCLEOTIDE SEQUENCE</scope>
    <source>
        <strain evidence="1">E10</strain>
    </source>
</reference>
<keyword evidence="2" id="KW-1185">Reference proteome</keyword>
<gene>
    <name evidence="1" type="ORF">MoryE10_23020</name>
</gene>
<proteinExistence type="predicted"/>
<accession>A0A8D5AIT5</accession>
<dbReference type="KEGG" id="moz:MoryE10_23020"/>
<evidence type="ECO:0000313" key="2">
    <source>
        <dbReference type="Proteomes" id="UP000824988"/>
    </source>
</evidence>
<sequence length="505" mass="54823">MPTLFFLSAPPKAKTAAVESFTPSAVAQWLHDAPTGNQVLFSKELLQRIAEINGAGFGGQALFQLAELLRPSVLSVSSYLMARVAGKAYPLDKDDQAAGETLLALGREFGQMYSVLLQEFDAASDGAAERALGLLTHRLLRCVSHLLLSYYCLHLKVPAWVWRDLHALYRLAVQKRKTEERHRDGAAVRQPSPSIEEVYVQTLLLGLADPYALQGQEILGLYSLLESWVPAVRLRPVSGKVAASGWVAQLEQDKPPAWLAAGEEGDGLGLDPAPLDKLLAGLCERAGVRRSGRFEPRPDGEISDDFLRYLRRRWNNVSHSGEHVTAEGGVNVTVGFRATHTLMSAPPGDDLSQSATEAWDAALLSDGMLGCEGDVAGRVVLGALLSYQPMAGGGRGLAVVDRVLLERLGGVVKFSLRRITGRIMPAGLQPAKVDTKNPNAYQRALAYVDEEAVPVRSFVLIESLRQQEGSVVRLLLETGMKFVRLANRENIALGCARFECVAAVN</sequence>